<gene>
    <name evidence="2" type="ORF">PLEPLA_LOCUS19946</name>
</gene>
<organism evidence="2 3">
    <name type="scientific">Pleuronectes platessa</name>
    <name type="common">European plaice</name>
    <dbReference type="NCBI Taxonomy" id="8262"/>
    <lineage>
        <taxon>Eukaryota</taxon>
        <taxon>Metazoa</taxon>
        <taxon>Chordata</taxon>
        <taxon>Craniata</taxon>
        <taxon>Vertebrata</taxon>
        <taxon>Euteleostomi</taxon>
        <taxon>Actinopterygii</taxon>
        <taxon>Neopterygii</taxon>
        <taxon>Teleostei</taxon>
        <taxon>Neoteleostei</taxon>
        <taxon>Acanthomorphata</taxon>
        <taxon>Carangaria</taxon>
        <taxon>Pleuronectiformes</taxon>
        <taxon>Pleuronectoidei</taxon>
        <taxon>Pleuronectidae</taxon>
        <taxon>Pleuronectes</taxon>
    </lineage>
</organism>
<name>A0A9N7UGZ9_PLEPL</name>
<keyword evidence="3" id="KW-1185">Reference proteome</keyword>
<dbReference type="Proteomes" id="UP001153269">
    <property type="component" value="Unassembled WGS sequence"/>
</dbReference>
<protein>
    <submittedName>
        <fullName evidence="2">Uncharacterized protein</fullName>
    </submittedName>
</protein>
<sequence length="138" mass="16104">MANQSNKAADDLPQLDVLDPPAESRPYASLSRLMELKNRFFQHEPRFLLLILLLRDLKDPVRKLRQLCKSQVRIHTIINRAYMRLLYWDLQDQKYPKILVLEAFSFCRGFVDELKQIHCCLAGGQSGQLSSPRCDYLP</sequence>
<accession>A0A9N7UGZ9</accession>
<comment type="caution">
    <text evidence="2">The sequence shown here is derived from an EMBL/GenBank/DDBJ whole genome shotgun (WGS) entry which is preliminary data.</text>
</comment>
<reference evidence="2" key="1">
    <citation type="submission" date="2020-03" db="EMBL/GenBank/DDBJ databases">
        <authorList>
            <person name="Weist P."/>
        </authorList>
    </citation>
    <scope>NUCLEOTIDE SEQUENCE</scope>
</reference>
<dbReference type="AlphaFoldDB" id="A0A9N7UGZ9"/>
<feature type="compositionally biased region" description="Low complexity" evidence="1">
    <location>
        <begin position="11"/>
        <end position="20"/>
    </location>
</feature>
<dbReference type="EMBL" id="CADEAL010001382">
    <property type="protein sequence ID" value="CAB1431889.1"/>
    <property type="molecule type" value="Genomic_DNA"/>
</dbReference>
<feature type="region of interest" description="Disordered" evidence="1">
    <location>
        <begin position="1"/>
        <end position="20"/>
    </location>
</feature>
<evidence type="ECO:0000313" key="3">
    <source>
        <dbReference type="Proteomes" id="UP001153269"/>
    </source>
</evidence>
<evidence type="ECO:0000313" key="2">
    <source>
        <dbReference type="EMBL" id="CAB1431889.1"/>
    </source>
</evidence>
<proteinExistence type="predicted"/>
<evidence type="ECO:0000256" key="1">
    <source>
        <dbReference type="SAM" id="MobiDB-lite"/>
    </source>
</evidence>